<protein>
    <submittedName>
        <fullName evidence="2">Uncharacterized protein</fullName>
    </submittedName>
</protein>
<proteinExistence type="predicted"/>
<feature type="compositionally biased region" description="Low complexity" evidence="1">
    <location>
        <begin position="8"/>
        <end position="20"/>
    </location>
</feature>
<evidence type="ECO:0000313" key="3">
    <source>
        <dbReference type="Proteomes" id="UP000193642"/>
    </source>
</evidence>
<evidence type="ECO:0000256" key="1">
    <source>
        <dbReference type="SAM" id="MobiDB-lite"/>
    </source>
</evidence>
<accession>A0A1Y2CR26</accession>
<sequence length="163" mass="18254">SLPMLQLSYTTGPYSTTTSPNESEAALSFFPSPPVEIRSDSLEDNIISDILLSSPTSDPTLDFASDLMEMLPPLLLPPPQPIPVSAKGILSQFQVGPVNERNKADEFMAFMRTQKRPLKRKPATIQLNDKPRLRDLLVFERKETLKTSSIYRAPYTPPYNSQD</sequence>
<gene>
    <name evidence="2" type="ORF">BCR33DRAFT_713805</name>
</gene>
<dbReference type="OrthoDB" id="2130938at2759"/>
<dbReference type="EMBL" id="MCGO01000009">
    <property type="protein sequence ID" value="ORY49499.1"/>
    <property type="molecule type" value="Genomic_DNA"/>
</dbReference>
<evidence type="ECO:0000313" key="2">
    <source>
        <dbReference type="EMBL" id="ORY49499.1"/>
    </source>
</evidence>
<organism evidence="2 3">
    <name type="scientific">Rhizoclosmatium globosum</name>
    <dbReference type="NCBI Taxonomy" id="329046"/>
    <lineage>
        <taxon>Eukaryota</taxon>
        <taxon>Fungi</taxon>
        <taxon>Fungi incertae sedis</taxon>
        <taxon>Chytridiomycota</taxon>
        <taxon>Chytridiomycota incertae sedis</taxon>
        <taxon>Chytridiomycetes</taxon>
        <taxon>Chytridiales</taxon>
        <taxon>Chytriomycetaceae</taxon>
        <taxon>Rhizoclosmatium</taxon>
    </lineage>
</organism>
<name>A0A1Y2CR26_9FUNG</name>
<keyword evidence="3" id="KW-1185">Reference proteome</keyword>
<dbReference type="AlphaFoldDB" id="A0A1Y2CR26"/>
<comment type="caution">
    <text evidence="2">The sequence shown here is derived from an EMBL/GenBank/DDBJ whole genome shotgun (WGS) entry which is preliminary data.</text>
</comment>
<feature type="non-terminal residue" evidence="2">
    <location>
        <position position="1"/>
    </location>
</feature>
<reference evidence="2 3" key="1">
    <citation type="submission" date="2016-07" db="EMBL/GenBank/DDBJ databases">
        <title>Pervasive Adenine N6-methylation of Active Genes in Fungi.</title>
        <authorList>
            <consortium name="DOE Joint Genome Institute"/>
            <person name="Mondo S.J."/>
            <person name="Dannebaum R.O."/>
            <person name="Kuo R.C."/>
            <person name="Labutti K."/>
            <person name="Haridas S."/>
            <person name="Kuo A."/>
            <person name="Salamov A."/>
            <person name="Ahrendt S.R."/>
            <person name="Lipzen A."/>
            <person name="Sullivan W."/>
            <person name="Andreopoulos W.B."/>
            <person name="Clum A."/>
            <person name="Lindquist E."/>
            <person name="Daum C."/>
            <person name="Ramamoorthy G.K."/>
            <person name="Gryganskyi A."/>
            <person name="Culley D."/>
            <person name="Magnuson J.K."/>
            <person name="James T.Y."/>
            <person name="O'Malley M.A."/>
            <person name="Stajich J.E."/>
            <person name="Spatafora J.W."/>
            <person name="Visel A."/>
            <person name="Grigoriev I.V."/>
        </authorList>
    </citation>
    <scope>NUCLEOTIDE SEQUENCE [LARGE SCALE GENOMIC DNA]</scope>
    <source>
        <strain evidence="2 3">JEL800</strain>
    </source>
</reference>
<feature type="region of interest" description="Disordered" evidence="1">
    <location>
        <begin position="1"/>
        <end position="28"/>
    </location>
</feature>
<dbReference type="Proteomes" id="UP000193642">
    <property type="component" value="Unassembled WGS sequence"/>
</dbReference>